<comment type="caution">
    <text evidence="2">The sequence shown here is derived from an EMBL/GenBank/DDBJ whole genome shotgun (WGS) entry which is preliminary data.</text>
</comment>
<proteinExistence type="predicted"/>
<evidence type="ECO:0000313" key="3">
    <source>
        <dbReference type="Proteomes" id="UP000306628"/>
    </source>
</evidence>
<evidence type="ECO:0000256" key="1">
    <source>
        <dbReference type="SAM" id="MobiDB-lite"/>
    </source>
</evidence>
<feature type="region of interest" description="Disordered" evidence="1">
    <location>
        <begin position="26"/>
        <end position="130"/>
    </location>
</feature>
<accession>A0A5S4FXT0</accession>
<dbReference type="EMBL" id="VCKX01000232">
    <property type="protein sequence ID" value="TMR25074.1"/>
    <property type="molecule type" value="Genomic_DNA"/>
</dbReference>
<feature type="compositionally biased region" description="Low complexity" evidence="1">
    <location>
        <begin position="86"/>
        <end position="96"/>
    </location>
</feature>
<dbReference type="AlphaFoldDB" id="A0A5S4FXT0"/>
<gene>
    <name evidence="2" type="ORF">ETD85_45830</name>
</gene>
<feature type="compositionally biased region" description="Basic and acidic residues" evidence="1">
    <location>
        <begin position="98"/>
        <end position="124"/>
    </location>
</feature>
<sequence>MRAAIHSSVVVPIATVLGRVRACPMGIMPKAQPRGGADPSDEMVDDGSAHEGQENLGRDQDEHQLDGRARTAADPVTISAITDSPRGQGFLRLLLLQEDDRGQDEDGRREAQGGTRSNDRDQGHAHSRPP</sequence>
<evidence type="ECO:0000313" key="2">
    <source>
        <dbReference type="EMBL" id="TMR25074.1"/>
    </source>
</evidence>
<protein>
    <submittedName>
        <fullName evidence="2">Uncharacterized protein</fullName>
    </submittedName>
</protein>
<keyword evidence="3" id="KW-1185">Reference proteome</keyword>
<name>A0A5S4FXT0_9ACTN</name>
<organism evidence="2 3">
    <name type="scientific">Nonomuraea zeae</name>
    <dbReference type="NCBI Taxonomy" id="1642303"/>
    <lineage>
        <taxon>Bacteria</taxon>
        <taxon>Bacillati</taxon>
        <taxon>Actinomycetota</taxon>
        <taxon>Actinomycetes</taxon>
        <taxon>Streptosporangiales</taxon>
        <taxon>Streptosporangiaceae</taxon>
        <taxon>Nonomuraea</taxon>
    </lineage>
</organism>
<reference evidence="2 3" key="1">
    <citation type="submission" date="2019-05" db="EMBL/GenBank/DDBJ databases">
        <title>Draft genome sequence of Nonomuraea zeae DSM 100528.</title>
        <authorList>
            <person name="Saricaoglu S."/>
            <person name="Isik K."/>
        </authorList>
    </citation>
    <scope>NUCLEOTIDE SEQUENCE [LARGE SCALE GENOMIC DNA]</scope>
    <source>
        <strain evidence="2 3">DSM 100528</strain>
    </source>
</reference>
<dbReference type="Proteomes" id="UP000306628">
    <property type="component" value="Unassembled WGS sequence"/>
</dbReference>
<feature type="compositionally biased region" description="Basic and acidic residues" evidence="1">
    <location>
        <begin position="47"/>
        <end position="71"/>
    </location>
</feature>
<dbReference type="RefSeq" id="WP_138696132.1">
    <property type="nucleotide sequence ID" value="NZ_JBHSAZ010000016.1"/>
</dbReference>